<organism evidence="1 2">
    <name type="scientific">Physocladia obscura</name>
    <dbReference type="NCBI Taxonomy" id="109957"/>
    <lineage>
        <taxon>Eukaryota</taxon>
        <taxon>Fungi</taxon>
        <taxon>Fungi incertae sedis</taxon>
        <taxon>Chytridiomycota</taxon>
        <taxon>Chytridiomycota incertae sedis</taxon>
        <taxon>Chytridiomycetes</taxon>
        <taxon>Chytridiales</taxon>
        <taxon>Chytriomycetaceae</taxon>
        <taxon>Physocladia</taxon>
    </lineage>
</organism>
<dbReference type="AlphaFoldDB" id="A0AAD5SU48"/>
<proteinExistence type="predicted"/>
<dbReference type="Proteomes" id="UP001211907">
    <property type="component" value="Unassembled WGS sequence"/>
</dbReference>
<keyword evidence="2" id="KW-1185">Reference proteome</keyword>
<dbReference type="EMBL" id="JADGJH010002472">
    <property type="protein sequence ID" value="KAJ3097834.1"/>
    <property type="molecule type" value="Genomic_DNA"/>
</dbReference>
<protein>
    <submittedName>
        <fullName evidence="1">Uncharacterized protein</fullName>
    </submittedName>
</protein>
<name>A0AAD5SU48_9FUNG</name>
<gene>
    <name evidence="1" type="ORF">HK100_005249</name>
</gene>
<evidence type="ECO:0000313" key="1">
    <source>
        <dbReference type="EMBL" id="KAJ3097834.1"/>
    </source>
</evidence>
<evidence type="ECO:0000313" key="2">
    <source>
        <dbReference type="Proteomes" id="UP001211907"/>
    </source>
</evidence>
<feature type="non-terminal residue" evidence="1">
    <location>
        <position position="389"/>
    </location>
</feature>
<comment type="caution">
    <text evidence="1">The sequence shown here is derived from an EMBL/GenBank/DDBJ whole genome shotgun (WGS) entry which is preliminary data.</text>
</comment>
<accession>A0AAD5SU48</accession>
<sequence length="389" mass="44100">MRMLKTDPKYDDGICDFLASAFANAFMKMTEVSSKIEHKYWMEWPCLLMQDFPVLVLKKIITISRDKIEESWSAVSFDDFFGEDGSKMRNLVEVSCIAVTIISRELSAKGKFDGMDFGNECVGLYDLILKQLKSFLSYKEDIYQIELFGRESMSSSEPGKDILFLASLRTSLMNRLKILSSLMPLLATNLESFNPLQTVEVLILLSVSDLVHHCEKSLGDIVLDYAIYILESDSQKQPELRVKLAQIQDLQPKLFLCQSMAKRLARILPFNFESIYMKNSISTFEFSSKTAISTAGLECNMIWNPTLHFQPFRWIEDRKYSVQTTSINIGNTKVANSEHEGEASVKDIGKNQINDTPISLSLFGASVSTQQALGAQLKRSGWKQEDVDD</sequence>
<reference evidence="1" key="1">
    <citation type="submission" date="2020-05" db="EMBL/GenBank/DDBJ databases">
        <title>Phylogenomic resolution of chytrid fungi.</title>
        <authorList>
            <person name="Stajich J.E."/>
            <person name="Amses K."/>
            <person name="Simmons R."/>
            <person name="Seto K."/>
            <person name="Myers J."/>
            <person name="Bonds A."/>
            <person name="Quandt C.A."/>
            <person name="Barry K."/>
            <person name="Liu P."/>
            <person name="Grigoriev I."/>
            <person name="Longcore J.E."/>
            <person name="James T.Y."/>
        </authorList>
    </citation>
    <scope>NUCLEOTIDE SEQUENCE</scope>
    <source>
        <strain evidence="1">JEL0513</strain>
    </source>
</reference>